<dbReference type="PANTHER" id="PTHR22683">
    <property type="entry name" value="SPORULATION PROTEIN RELATED"/>
    <property type="match status" value="1"/>
</dbReference>
<dbReference type="Gene3D" id="3.40.50.300">
    <property type="entry name" value="P-loop containing nucleotide triphosphate hydrolases"/>
    <property type="match status" value="2"/>
</dbReference>
<evidence type="ECO:0000256" key="2">
    <source>
        <dbReference type="ARBA" id="ARBA00022840"/>
    </source>
</evidence>
<organism evidence="5 6">
    <name type="scientific">Yaniella flava</name>
    <dbReference type="NCBI Taxonomy" id="287930"/>
    <lineage>
        <taxon>Bacteria</taxon>
        <taxon>Bacillati</taxon>
        <taxon>Actinomycetota</taxon>
        <taxon>Actinomycetes</taxon>
        <taxon>Micrococcales</taxon>
        <taxon>Micrococcaceae</taxon>
        <taxon>Yaniella</taxon>
    </lineage>
</organism>
<dbReference type="EMBL" id="BAAAMN010000013">
    <property type="protein sequence ID" value="GAA2030591.1"/>
    <property type="molecule type" value="Genomic_DNA"/>
</dbReference>
<feature type="binding site" evidence="3">
    <location>
        <begin position="284"/>
        <end position="291"/>
    </location>
    <ligand>
        <name>ATP</name>
        <dbReference type="ChEBI" id="CHEBI:30616"/>
    </ligand>
</feature>
<dbReference type="Proteomes" id="UP001501461">
    <property type="component" value="Unassembled WGS sequence"/>
</dbReference>
<feature type="domain" description="FtsK" evidence="4">
    <location>
        <begin position="266"/>
        <end position="454"/>
    </location>
</feature>
<keyword evidence="6" id="KW-1185">Reference proteome</keyword>
<evidence type="ECO:0000313" key="5">
    <source>
        <dbReference type="EMBL" id="GAA2030591.1"/>
    </source>
</evidence>
<accession>A0ABN2U823</accession>
<gene>
    <name evidence="5" type="ORF">GCM10009720_08510</name>
</gene>
<dbReference type="PROSITE" id="PS50901">
    <property type="entry name" value="FTSK"/>
    <property type="match status" value="1"/>
</dbReference>
<proteinExistence type="predicted"/>
<dbReference type="InterPro" id="IPR027417">
    <property type="entry name" value="P-loop_NTPase"/>
</dbReference>
<evidence type="ECO:0000259" key="4">
    <source>
        <dbReference type="PROSITE" id="PS50901"/>
    </source>
</evidence>
<dbReference type="SUPFAM" id="SSF52540">
    <property type="entry name" value="P-loop containing nucleoside triphosphate hydrolases"/>
    <property type="match status" value="1"/>
</dbReference>
<evidence type="ECO:0000256" key="1">
    <source>
        <dbReference type="ARBA" id="ARBA00022741"/>
    </source>
</evidence>
<dbReference type="InterPro" id="IPR002543">
    <property type="entry name" value="FtsK_dom"/>
</dbReference>
<evidence type="ECO:0000313" key="6">
    <source>
        <dbReference type="Proteomes" id="UP001501461"/>
    </source>
</evidence>
<dbReference type="Pfam" id="PF01580">
    <property type="entry name" value="FtsK_SpoIIIE"/>
    <property type="match status" value="1"/>
</dbReference>
<sequence length="775" mass="84650">MWYFLLFSGISVIIAAVMIGQYRRARRVFADKIGAALQRTAESFQRCIFTPHEFVQALSSHHPDPLGLQSTQTEHPVLYLGPGLRKADLTQTQDASRWDEYLVGEVGIILTCQPGARTIVVGDSSILRPVKNWCIAQLLRQAKATGTGFTVDNRTLGGESSVEVTNDPATVPRSEVHHLVFCDDAKQTPDSHTTVVNLQAQTIQGTISATNVTVPGISSPTLERITKEIALDQPKETASLQHLSLSSSTMQHRTTTELFTRVGAGSMGLSIDLVNDGPHLLITGTTGSGKSELLLTVLIGAVEAYPPTEVAMVLLDFKGGSSFNVLASLPHAMGVETNHVAATSFRSLDAISAELHRRELLFAQHQVADYQSFRRRFPHLVLPRLVVAIDELRVLVDDNAEAADLLARLAATGRSLGFHLIIATQRTQGAVNADIRANIGASMSLRTATEHDSWEVLGTADAYRISPSTPGRAYFKSGADQPRLFQTSRYILEHEPITVTEHNETTSQVLQTTTDWSSLVEELSDRASDMPVPNPIILPPLPEYVDDQDLRDTHHIEASSAVVGLVDNPATCRQYPVILSPSSTRTDIVVLSKSVAWVGTAGSGIEAALTTVQEYVLGTTNTKVFLDGGQLPGDEKGWDYYLHVSDADPDILKEFLQWLETNMAKQEDTVVVINDWGSWIHQMVTGHFQGLEDLLIQLLRQYGAVLTMYICGSRELAGGRMIGMIPDRFYLPTNSTPEHRMLWPKLIAVPAVRGRAVLVSADQPTGGLAIQLAND</sequence>
<name>A0ABN2U823_9MICC</name>
<dbReference type="InterPro" id="IPR050206">
    <property type="entry name" value="FtsK/SpoIIIE/SftA"/>
</dbReference>
<reference evidence="5 6" key="1">
    <citation type="journal article" date="2019" name="Int. J. Syst. Evol. Microbiol.">
        <title>The Global Catalogue of Microorganisms (GCM) 10K type strain sequencing project: providing services to taxonomists for standard genome sequencing and annotation.</title>
        <authorList>
            <consortium name="The Broad Institute Genomics Platform"/>
            <consortium name="The Broad Institute Genome Sequencing Center for Infectious Disease"/>
            <person name="Wu L."/>
            <person name="Ma J."/>
        </authorList>
    </citation>
    <scope>NUCLEOTIDE SEQUENCE [LARGE SCALE GENOMIC DNA]</scope>
    <source>
        <strain evidence="5 6">JCM 13595</strain>
    </source>
</reference>
<comment type="caution">
    <text evidence="5">The sequence shown here is derived from an EMBL/GenBank/DDBJ whole genome shotgun (WGS) entry which is preliminary data.</text>
</comment>
<keyword evidence="1 3" id="KW-0547">Nucleotide-binding</keyword>
<protein>
    <recommendedName>
        <fullName evidence="4">FtsK domain-containing protein</fullName>
    </recommendedName>
</protein>
<dbReference type="PANTHER" id="PTHR22683:SF1">
    <property type="entry name" value="TYPE VII SECRETION SYSTEM PROTEIN ESSC"/>
    <property type="match status" value="1"/>
</dbReference>
<keyword evidence="2 3" id="KW-0067">ATP-binding</keyword>
<evidence type="ECO:0000256" key="3">
    <source>
        <dbReference type="PROSITE-ProRule" id="PRU00289"/>
    </source>
</evidence>